<dbReference type="OrthoDB" id="1596073at2759"/>
<reference evidence="2" key="1">
    <citation type="submission" date="2016-06" db="EMBL/GenBank/DDBJ databases">
        <title>Parallel loss of symbiosis genes in relatives of nitrogen-fixing non-legume Parasponia.</title>
        <authorList>
            <person name="Van Velzen R."/>
            <person name="Holmer R."/>
            <person name="Bu F."/>
            <person name="Rutten L."/>
            <person name="Van Zeijl A."/>
            <person name="Liu W."/>
            <person name="Santuari L."/>
            <person name="Cao Q."/>
            <person name="Sharma T."/>
            <person name="Shen D."/>
            <person name="Roswanjaya Y."/>
            <person name="Wardhani T."/>
            <person name="Kalhor M.S."/>
            <person name="Jansen J."/>
            <person name="Van den Hoogen J."/>
            <person name="Gungor B."/>
            <person name="Hartog M."/>
            <person name="Hontelez J."/>
            <person name="Verver J."/>
            <person name="Yang W.-C."/>
            <person name="Schijlen E."/>
            <person name="Repin R."/>
            <person name="Schilthuizen M."/>
            <person name="Schranz E."/>
            <person name="Heidstra R."/>
            <person name="Miyata K."/>
            <person name="Fedorova E."/>
            <person name="Kohlen W."/>
            <person name="Bisseling T."/>
            <person name="Smit S."/>
            <person name="Geurts R."/>
        </authorList>
    </citation>
    <scope>NUCLEOTIDE SEQUENCE [LARGE SCALE GENOMIC DNA]</scope>
    <source>
        <strain evidence="2">cv. WU1-14</strain>
    </source>
</reference>
<name>A0A2P5AN48_PARAD</name>
<gene>
    <name evidence="1" type="ORF">PanWU01x14_315910</name>
</gene>
<dbReference type="AlphaFoldDB" id="A0A2P5AN48"/>
<evidence type="ECO:0000313" key="1">
    <source>
        <dbReference type="EMBL" id="PON37975.1"/>
    </source>
</evidence>
<evidence type="ECO:0000313" key="2">
    <source>
        <dbReference type="Proteomes" id="UP000237105"/>
    </source>
</evidence>
<proteinExistence type="predicted"/>
<protein>
    <submittedName>
        <fullName evidence="1">Uncharacterized protein</fullName>
    </submittedName>
</protein>
<dbReference type="EMBL" id="JXTB01000510">
    <property type="protein sequence ID" value="PON37975.1"/>
    <property type="molecule type" value="Genomic_DNA"/>
</dbReference>
<accession>A0A2P5AN48</accession>
<comment type="caution">
    <text evidence="1">The sequence shown here is derived from an EMBL/GenBank/DDBJ whole genome shotgun (WGS) entry which is preliminary data.</text>
</comment>
<keyword evidence="2" id="KW-1185">Reference proteome</keyword>
<dbReference type="Proteomes" id="UP000237105">
    <property type="component" value="Unassembled WGS sequence"/>
</dbReference>
<organism evidence="1 2">
    <name type="scientific">Parasponia andersonii</name>
    <name type="common">Sponia andersonii</name>
    <dbReference type="NCBI Taxonomy" id="3476"/>
    <lineage>
        <taxon>Eukaryota</taxon>
        <taxon>Viridiplantae</taxon>
        <taxon>Streptophyta</taxon>
        <taxon>Embryophyta</taxon>
        <taxon>Tracheophyta</taxon>
        <taxon>Spermatophyta</taxon>
        <taxon>Magnoliopsida</taxon>
        <taxon>eudicotyledons</taxon>
        <taxon>Gunneridae</taxon>
        <taxon>Pentapetalae</taxon>
        <taxon>rosids</taxon>
        <taxon>fabids</taxon>
        <taxon>Rosales</taxon>
        <taxon>Cannabaceae</taxon>
        <taxon>Parasponia</taxon>
    </lineage>
</organism>
<sequence>MAPSSVVLASTLQTTVVLGNSIRSYLSINRPKVGLKRIVRVNGQNLKHLFLYLTMEDTDNNFYEAKVYMDFGGHFNLDMIRPAVHYLYIDPEILRRFDAPD</sequence>